<keyword evidence="4" id="KW-1185">Reference proteome</keyword>
<dbReference type="InterPro" id="IPR004104">
    <property type="entry name" value="Gfo/Idh/MocA-like_OxRdtase_C"/>
</dbReference>
<gene>
    <name evidence="3" type="ORF">BS50DRAFT_525862</name>
</gene>
<dbReference type="EMBL" id="KZ678136">
    <property type="protein sequence ID" value="PSN65999.1"/>
    <property type="molecule type" value="Genomic_DNA"/>
</dbReference>
<evidence type="ECO:0000313" key="4">
    <source>
        <dbReference type="Proteomes" id="UP000240883"/>
    </source>
</evidence>
<dbReference type="GO" id="GO:0000166">
    <property type="term" value="F:nucleotide binding"/>
    <property type="evidence" value="ECO:0007669"/>
    <property type="project" value="InterPro"/>
</dbReference>
<feature type="domain" description="Gfo/Idh/MocA-like oxidoreductase C-terminal" evidence="2">
    <location>
        <begin position="147"/>
        <end position="335"/>
    </location>
</feature>
<evidence type="ECO:0000313" key="3">
    <source>
        <dbReference type="EMBL" id="PSN65999.1"/>
    </source>
</evidence>
<name>A0A2T2NKV8_CORCC</name>
<dbReference type="Pfam" id="PF02894">
    <property type="entry name" value="GFO_IDH_MocA_C"/>
    <property type="match status" value="1"/>
</dbReference>
<protein>
    <submittedName>
        <fullName evidence="3">NAD(P)-binding protein</fullName>
    </submittedName>
</protein>
<dbReference type="PANTHER" id="PTHR42840">
    <property type="entry name" value="NAD(P)-BINDING ROSSMANN-FOLD SUPERFAMILY PROTEIN-RELATED"/>
    <property type="match status" value="1"/>
</dbReference>
<dbReference type="GO" id="GO:0016491">
    <property type="term" value="F:oxidoreductase activity"/>
    <property type="evidence" value="ECO:0007669"/>
    <property type="project" value="TreeGrafter"/>
</dbReference>
<reference evidence="3 4" key="1">
    <citation type="journal article" date="2018" name="Front. Microbiol.">
        <title>Genome-Wide Analysis of Corynespora cassiicola Leaf Fall Disease Putative Effectors.</title>
        <authorList>
            <person name="Lopez D."/>
            <person name="Ribeiro S."/>
            <person name="Label P."/>
            <person name="Fumanal B."/>
            <person name="Venisse J.S."/>
            <person name="Kohler A."/>
            <person name="de Oliveira R.R."/>
            <person name="Labutti K."/>
            <person name="Lipzen A."/>
            <person name="Lail K."/>
            <person name="Bauer D."/>
            <person name="Ohm R.A."/>
            <person name="Barry K.W."/>
            <person name="Spatafora J."/>
            <person name="Grigoriev I.V."/>
            <person name="Martin F.M."/>
            <person name="Pujade-Renaud V."/>
        </authorList>
    </citation>
    <scope>NUCLEOTIDE SEQUENCE [LARGE SCALE GENOMIC DNA]</scope>
    <source>
        <strain evidence="3 4">Philippines</strain>
    </source>
</reference>
<accession>A0A2T2NKV8</accession>
<feature type="domain" description="Gfo/Idh/MocA-like oxidoreductase N-terminal" evidence="1">
    <location>
        <begin position="5"/>
        <end position="116"/>
    </location>
</feature>
<sequence length="335" mass="35949">MATSIALIGSGIFAKEEHLPAIRATPLLDLKAVYSRSHASAQALASGITVDLYSEDQEGRTYDDLLKRDDISGVVIALPILVQPTFIKKALAAGKHVIAEKPIAKDVATAAELISWYRANSPNATFAIAENFRYLESFLYGAQEVAKLGRILGFRTRVSNFVQPGGKYFETAWRKKPEYQGGFLLDGGVHFVAATRLLLGENKPVKTSAFSTLLQEHLPPVDTLNATLLLKSGASGVVDISFGTTFKGAEYAVAAEKGTVQVTRGKVTVTVDGKEEVTEFPEEGSGVKQEIKAWAESLVKGTPNEAQSPEEALRDLEILEAMLKSGENGGAPVAL</sequence>
<dbReference type="Gene3D" id="3.30.360.10">
    <property type="entry name" value="Dihydrodipicolinate Reductase, domain 2"/>
    <property type="match status" value="1"/>
</dbReference>
<dbReference type="STRING" id="1448308.A0A2T2NKV8"/>
<dbReference type="Pfam" id="PF01408">
    <property type="entry name" value="GFO_IDH_MocA"/>
    <property type="match status" value="1"/>
</dbReference>
<dbReference type="SUPFAM" id="SSF55347">
    <property type="entry name" value="Glyceraldehyde-3-phosphate dehydrogenase-like, C-terminal domain"/>
    <property type="match status" value="1"/>
</dbReference>
<dbReference type="Proteomes" id="UP000240883">
    <property type="component" value="Unassembled WGS sequence"/>
</dbReference>
<dbReference type="Gene3D" id="3.40.50.720">
    <property type="entry name" value="NAD(P)-binding Rossmann-like Domain"/>
    <property type="match status" value="1"/>
</dbReference>
<dbReference type="OrthoDB" id="64915at2759"/>
<dbReference type="SUPFAM" id="SSF51735">
    <property type="entry name" value="NAD(P)-binding Rossmann-fold domains"/>
    <property type="match status" value="1"/>
</dbReference>
<evidence type="ECO:0000259" key="2">
    <source>
        <dbReference type="Pfam" id="PF02894"/>
    </source>
</evidence>
<dbReference type="GO" id="GO:0005737">
    <property type="term" value="C:cytoplasm"/>
    <property type="evidence" value="ECO:0007669"/>
    <property type="project" value="TreeGrafter"/>
</dbReference>
<proteinExistence type="predicted"/>
<dbReference type="PANTHER" id="PTHR42840:SF5">
    <property type="entry name" value="NAD(P)-BINDING ROSSMANN-FOLD SUPERFAMILY PROTEIN"/>
    <property type="match status" value="1"/>
</dbReference>
<dbReference type="InterPro" id="IPR036291">
    <property type="entry name" value="NAD(P)-bd_dom_sf"/>
</dbReference>
<dbReference type="AlphaFoldDB" id="A0A2T2NKV8"/>
<feature type="non-terminal residue" evidence="3">
    <location>
        <position position="335"/>
    </location>
</feature>
<dbReference type="InterPro" id="IPR000683">
    <property type="entry name" value="Gfo/Idh/MocA-like_OxRdtase_N"/>
</dbReference>
<dbReference type="GO" id="GO:0006740">
    <property type="term" value="P:NADPH regeneration"/>
    <property type="evidence" value="ECO:0007669"/>
    <property type="project" value="TreeGrafter"/>
</dbReference>
<evidence type="ECO:0000259" key="1">
    <source>
        <dbReference type="Pfam" id="PF01408"/>
    </source>
</evidence>
<organism evidence="3 4">
    <name type="scientific">Corynespora cassiicola Philippines</name>
    <dbReference type="NCBI Taxonomy" id="1448308"/>
    <lineage>
        <taxon>Eukaryota</taxon>
        <taxon>Fungi</taxon>
        <taxon>Dikarya</taxon>
        <taxon>Ascomycota</taxon>
        <taxon>Pezizomycotina</taxon>
        <taxon>Dothideomycetes</taxon>
        <taxon>Pleosporomycetidae</taxon>
        <taxon>Pleosporales</taxon>
        <taxon>Corynesporascaceae</taxon>
        <taxon>Corynespora</taxon>
    </lineage>
</organism>